<protein>
    <submittedName>
        <fullName evidence="8">Branched-chain amino acid transport system permease protein</fullName>
    </submittedName>
</protein>
<proteinExistence type="predicted"/>
<dbReference type="InterPro" id="IPR043428">
    <property type="entry name" value="LivM-like"/>
</dbReference>
<sequence>MAKFGTWAGWPAYAIVLAVLPLVVTDPHGRLLLILITMYGVLALSWNLTLGFAGIFNFAQIGFFGIGAYTTGILVTRTGVEPWLALPVSGVSAVLASLVAFLPVLRLRGIYVGLATYVFSQLCIYLVLGQAGLTGGSNGIVGIPRLSLGDMSLRADGRIGYYFLGAALLFAVTLLVRVLTRSTLGRSLLAIRDNEALATSRGISRVRQHLIVFMIGAAVAGVAGSFNAFLNGVVSTDIFGFGYLTLLLSMIFLGGSGSVYGPIAGAVVVTVVSDALQDAGPWRDVVIATLILVVLWTAPKGLAGLARSAVTALRERRGRADRPPSASEPITHVKELS</sequence>
<evidence type="ECO:0000256" key="4">
    <source>
        <dbReference type="ARBA" id="ARBA00022989"/>
    </source>
</evidence>
<dbReference type="GO" id="GO:0015658">
    <property type="term" value="F:branched-chain amino acid transmembrane transporter activity"/>
    <property type="evidence" value="ECO:0007669"/>
    <property type="project" value="InterPro"/>
</dbReference>
<feature type="transmembrane region" description="Helical" evidence="7">
    <location>
        <begin position="7"/>
        <end position="24"/>
    </location>
</feature>
<feature type="transmembrane region" description="Helical" evidence="7">
    <location>
        <begin position="241"/>
        <end position="269"/>
    </location>
</feature>
<evidence type="ECO:0000313" key="8">
    <source>
        <dbReference type="EMBL" id="SET13850.1"/>
    </source>
</evidence>
<keyword evidence="5 7" id="KW-0472">Membrane</keyword>
<keyword evidence="9" id="KW-1185">Reference proteome</keyword>
<feature type="transmembrane region" description="Helical" evidence="7">
    <location>
        <begin position="82"/>
        <end position="102"/>
    </location>
</feature>
<gene>
    <name evidence="8" type="ORF">SAMN05421811_102156</name>
</gene>
<feature type="transmembrane region" description="Helical" evidence="7">
    <location>
        <begin position="210"/>
        <end position="229"/>
    </location>
</feature>
<evidence type="ECO:0000256" key="7">
    <source>
        <dbReference type="SAM" id="Phobius"/>
    </source>
</evidence>
<evidence type="ECO:0000256" key="2">
    <source>
        <dbReference type="ARBA" id="ARBA00022475"/>
    </source>
</evidence>
<dbReference type="STRING" id="568860.SAMN05421811_102156"/>
<dbReference type="PANTHER" id="PTHR30482:SF10">
    <property type="entry name" value="HIGH-AFFINITY BRANCHED-CHAIN AMINO ACID TRANSPORT PROTEIN BRAE"/>
    <property type="match status" value="1"/>
</dbReference>
<feature type="transmembrane region" description="Helical" evidence="7">
    <location>
        <begin position="55"/>
        <end position="76"/>
    </location>
</feature>
<evidence type="ECO:0000256" key="5">
    <source>
        <dbReference type="ARBA" id="ARBA00023136"/>
    </source>
</evidence>
<dbReference type="PANTHER" id="PTHR30482">
    <property type="entry name" value="HIGH-AFFINITY BRANCHED-CHAIN AMINO ACID TRANSPORT SYSTEM PERMEASE"/>
    <property type="match status" value="1"/>
</dbReference>
<feature type="transmembrane region" description="Helical" evidence="7">
    <location>
        <begin position="30"/>
        <end position="48"/>
    </location>
</feature>
<dbReference type="EMBL" id="FOHX01000002">
    <property type="protein sequence ID" value="SET13850.1"/>
    <property type="molecule type" value="Genomic_DNA"/>
</dbReference>
<dbReference type="OrthoDB" id="9814461at2"/>
<dbReference type="AlphaFoldDB" id="A0A1I0C543"/>
<evidence type="ECO:0000256" key="1">
    <source>
        <dbReference type="ARBA" id="ARBA00004651"/>
    </source>
</evidence>
<evidence type="ECO:0000313" key="9">
    <source>
        <dbReference type="Proteomes" id="UP000199361"/>
    </source>
</evidence>
<dbReference type="RefSeq" id="WP_091077553.1">
    <property type="nucleotide sequence ID" value="NZ_FOHX01000002.1"/>
</dbReference>
<reference evidence="8 9" key="1">
    <citation type="submission" date="2016-10" db="EMBL/GenBank/DDBJ databases">
        <authorList>
            <person name="de Groot N.N."/>
        </authorList>
    </citation>
    <scope>NUCLEOTIDE SEQUENCE [LARGE SCALE GENOMIC DNA]</scope>
    <source>
        <strain evidence="8 9">CGMCC 4.5598</strain>
    </source>
</reference>
<dbReference type="GO" id="GO:0005886">
    <property type="term" value="C:plasma membrane"/>
    <property type="evidence" value="ECO:0007669"/>
    <property type="project" value="UniProtKB-SubCell"/>
</dbReference>
<dbReference type="CDD" id="cd06581">
    <property type="entry name" value="TM_PBP1_LivM_like"/>
    <property type="match status" value="1"/>
</dbReference>
<keyword evidence="4 7" id="KW-1133">Transmembrane helix</keyword>
<evidence type="ECO:0000256" key="3">
    <source>
        <dbReference type="ARBA" id="ARBA00022692"/>
    </source>
</evidence>
<evidence type="ECO:0000256" key="6">
    <source>
        <dbReference type="SAM" id="MobiDB-lite"/>
    </source>
</evidence>
<keyword evidence="3 7" id="KW-0812">Transmembrane</keyword>
<accession>A0A1I0C543</accession>
<dbReference type="Pfam" id="PF02653">
    <property type="entry name" value="BPD_transp_2"/>
    <property type="match status" value="1"/>
</dbReference>
<name>A0A1I0C543_9ACTN</name>
<feature type="region of interest" description="Disordered" evidence="6">
    <location>
        <begin position="316"/>
        <end position="337"/>
    </location>
</feature>
<feature type="transmembrane region" description="Helical" evidence="7">
    <location>
        <begin position="159"/>
        <end position="179"/>
    </location>
</feature>
<comment type="subcellular location">
    <subcellularLocation>
        <location evidence="1">Cell membrane</location>
        <topology evidence="1">Multi-pass membrane protein</topology>
    </subcellularLocation>
</comment>
<dbReference type="Proteomes" id="UP000199361">
    <property type="component" value="Unassembled WGS sequence"/>
</dbReference>
<feature type="transmembrane region" description="Helical" evidence="7">
    <location>
        <begin position="109"/>
        <end position="128"/>
    </location>
</feature>
<dbReference type="InterPro" id="IPR001851">
    <property type="entry name" value="ABC_transp_permease"/>
</dbReference>
<feature type="transmembrane region" description="Helical" evidence="7">
    <location>
        <begin position="281"/>
        <end position="298"/>
    </location>
</feature>
<keyword evidence="2" id="KW-1003">Cell membrane</keyword>
<organism evidence="8 9">
    <name type="scientific">Nonomuraea wenchangensis</name>
    <dbReference type="NCBI Taxonomy" id="568860"/>
    <lineage>
        <taxon>Bacteria</taxon>
        <taxon>Bacillati</taxon>
        <taxon>Actinomycetota</taxon>
        <taxon>Actinomycetes</taxon>
        <taxon>Streptosporangiales</taxon>
        <taxon>Streptosporangiaceae</taxon>
        <taxon>Nonomuraea</taxon>
    </lineage>
</organism>